<keyword evidence="5" id="KW-0029">Amino-acid transport</keyword>
<gene>
    <name evidence="10" type="ORF">HY912_16835</name>
</gene>
<evidence type="ECO:0000256" key="1">
    <source>
        <dbReference type="ARBA" id="ARBA00004651"/>
    </source>
</evidence>
<accession>A0A9D6V712</accession>
<feature type="transmembrane region" description="Helical" evidence="9">
    <location>
        <begin position="139"/>
        <end position="163"/>
    </location>
</feature>
<protein>
    <submittedName>
        <fullName evidence="10">Branched-chain amino acid ABC transporter permease</fullName>
    </submittedName>
</protein>
<comment type="subcellular location">
    <subcellularLocation>
        <location evidence="1">Cell membrane</location>
        <topology evidence="1">Multi-pass membrane protein</topology>
    </subcellularLocation>
</comment>
<feature type="transmembrane region" description="Helical" evidence="9">
    <location>
        <begin position="266"/>
        <end position="285"/>
    </location>
</feature>
<feature type="transmembrane region" description="Helical" evidence="9">
    <location>
        <begin position="229"/>
        <end position="254"/>
    </location>
</feature>
<evidence type="ECO:0000256" key="3">
    <source>
        <dbReference type="ARBA" id="ARBA00022475"/>
    </source>
</evidence>
<dbReference type="GO" id="GO:0005886">
    <property type="term" value="C:plasma membrane"/>
    <property type="evidence" value="ECO:0007669"/>
    <property type="project" value="UniProtKB-SubCell"/>
</dbReference>
<evidence type="ECO:0000256" key="7">
    <source>
        <dbReference type="ARBA" id="ARBA00023136"/>
    </source>
</evidence>
<reference evidence="10" key="1">
    <citation type="submission" date="2020-07" db="EMBL/GenBank/DDBJ databases">
        <title>Huge and variable diversity of episymbiotic CPR bacteria and DPANN archaea in groundwater ecosystems.</title>
        <authorList>
            <person name="He C.Y."/>
            <person name="Keren R."/>
            <person name="Whittaker M."/>
            <person name="Farag I.F."/>
            <person name="Doudna J."/>
            <person name="Cate J.H.D."/>
            <person name="Banfield J.F."/>
        </authorList>
    </citation>
    <scope>NUCLEOTIDE SEQUENCE</scope>
    <source>
        <strain evidence="10">NC_groundwater_1664_Pr3_B-0.1um_52_9</strain>
    </source>
</reference>
<evidence type="ECO:0000256" key="2">
    <source>
        <dbReference type="ARBA" id="ARBA00022448"/>
    </source>
</evidence>
<dbReference type="PANTHER" id="PTHR11795:SF445">
    <property type="entry name" value="AMINO ACID ABC TRANSPORTER PERMEASE PROTEIN"/>
    <property type="match status" value="1"/>
</dbReference>
<dbReference type="Pfam" id="PF02653">
    <property type="entry name" value="BPD_transp_2"/>
    <property type="match status" value="1"/>
</dbReference>
<dbReference type="PANTHER" id="PTHR11795">
    <property type="entry name" value="BRANCHED-CHAIN AMINO ACID TRANSPORT SYSTEM PERMEASE PROTEIN LIVH"/>
    <property type="match status" value="1"/>
</dbReference>
<keyword evidence="2" id="KW-0813">Transport</keyword>
<dbReference type="Proteomes" id="UP000807825">
    <property type="component" value="Unassembled WGS sequence"/>
</dbReference>
<dbReference type="GO" id="GO:0006865">
    <property type="term" value="P:amino acid transport"/>
    <property type="evidence" value="ECO:0007669"/>
    <property type="project" value="UniProtKB-KW"/>
</dbReference>
<evidence type="ECO:0000313" key="11">
    <source>
        <dbReference type="Proteomes" id="UP000807825"/>
    </source>
</evidence>
<feature type="transmembrane region" description="Helical" evidence="9">
    <location>
        <begin position="63"/>
        <end position="85"/>
    </location>
</feature>
<evidence type="ECO:0000256" key="9">
    <source>
        <dbReference type="SAM" id="Phobius"/>
    </source>
</evidence>
<dbReference type="CDD" id="cd06582">
    <property type="entry name" value="TM_PBP1_LivH_like"/>
    <property type="match status" value="1"/>
</dbReference>
<dbReference type="InterPro" id="IPR001851">
    <property type="entry name" value="ABC_transp_permease"/>
</dbReference>
<feature type="transmembrane region" description="Helical" evidence="9">
    <location>
        <begin position="197"/>
        <end position="217"/>
    </location>
</feature>
<dbReference type="EMBL" id="JACRDE010000439">
    <property type="protein sequence ID" value="MBI5251156.1"/>
    <property type="molecule type" value="Genomic_DNA"/>
</dbReference>
<dbReference type="GO" id="GO:0022857">
    <property type="term" value="F:transmembrane transporter activity"/>
    <property type="evidence" value="ECO:0007669"/>
    <property type="project" value="InterPro"/>
</dbReference>
<feature type="transmembrane region" description="Helical" evidence="9">
    <location>
        <begin position="97"/>
        <end position="119"/>
    </location>
</feature>
<comment type="caution">
    <text evidence="10">The sequence shown here is derived from an EMBL/GenBank/DDBJ whole genome shotgun (WGS) entry which is preliminary data.</text>
</comment>
<keyword evidence="4 9" id="KW-0812">Transmembrane</keyword>
<dbReference type="AlphaFoldDB" id="A0A9D6V712"/>
<keyword evidence="3" id="KW-1003">Cell membrane</keyword>
<sequence length="291" mass="31328">MNTVLVLQSLIGGIMMGAAYALLGVGFSLSWGVMKVINIAHASFGLIAAFIAYSLLTRFAVDPILSLVVTLPLLFLASAFLYRILIVPITKAKEVIVASMILTFGVAIILENTMLLLWGPDPRLLTTWYTSKVLVVGPFYLQYTRVAGFLMAVAGVLLIHLFLKKTYTGKAVRAAWQQPEASQLCGVNLKRISTITFGLAVASAGAGGISMAFLYSFEPHAHNLWLVHLFLVVIVGGVGNVLGTAAAGLLIGVITGLSMAFLPYQWVNFLTFGLLMIVLVSRPYGLFQSEV</sequence>
<proteinExistence type="inferred from homology"/>
<dbReference type="InterPro" id="IPR052157">
    <property type="entry name" value="BCAA_transport_permease"/>
</dbReference>
<name>A0A9D6V712_9BACT</name>
<feature type="transmembrane region" description="Helical" evidence="9">
    <location>
        <begin position="36"/>
        <end position="57"/>
    </location>
</feature>
<evidence type="ECO:0000313" key="10">
    <source>
        <dbReference type="EMBL" id="MBI5251156.1"/>
    </source>
</evidence>
<feature type="transmembrane region" description="Helical" evidence="9">
    <location>
        <begin position="6"/>
        <end position="29"/>
    </location>
</feature>
<evidence type="ECO:0000256" key="8">
    <source>
        <dbReference type="ARBA" id="ARBA00037998"/>
    </source>
</evidence>
<evidence type="ECO:0000256" key="6">
    <source>
        <dbReference type="ARBA" id="ARBA00022989"/>
    </source>
</evidence>
<comment type="similarity">
    <text evidence="8">Belongs to the binding-protein-dependent transport system permease family. LivHM subfamily.</text>
</comment>
<evidence type="ECO:0000256" key="5">
    <source>
        <dbReference type="ARBA" id="ARBA00022970"/>
    </source>
</evidence>
<keyword evidence="6 9" id="KW-1133">Transmembrane helix</keyword>
<evidence type="ECO:0000256" key="4">
    <source>
        <dbReference type="ARBA" id="ARBA00022692"/>
    </source>
</evidence>
<organism evidence="10 11">
    <name type="scientific">Desulfomonile tiedjei</name>
    <dbReference type="NCBI Taxonomy" id="2358"/>
    <lineage>
        <taxon>Bacteria</taxon>
        <taxon>Pseudomonadati</taxon>
        <taxon>Thermodesulfobacteriota</taxon>
        <taxon>Desulfomonilia</taxon>
        <taxon>Desulfomonilales</taxon>
        <taxon>Desulfomonilaceae</taxon>
        <taxon>Desulfomonile</taxon>
    </lineage>
</organism>
<keyword evidence="7 9" id="KW-0472">Membrane</keyword>